<accession>A0A3R9EZA1</accession>
<reference evidence="1 2" key="1">
    <citation type="submission" date="2018-10" db="EMBL/GenBank/DDBJ databases">
        <title>Transmission dynamics of multidrug resistant bacteria on intensive care unit surfaces.</title>
        <authorList>
            <person name="D'Souza A.W."/>
            <person name="Potter R.F."/>
            <person name="Wallace M."/>
            <person name="Shupe A."/>
            <person name="Patel S."/>
            <person name="Sun S."/>
            <person name="Gul D."/>
            <person name="Kwon J.H."/>
            <person name="Andleeb S."/>
            <person name="Burnham C.-A.D."/>
            <person name="Dantas G."/>
        </authorList>
    </citation>
    <scope>NUCLEOTIDE SEQUENCE [LARGE SCALE GENOMIC DNA]</scope>
    <source>
        <strain evidence="1 2">AJ_385</strain>
    </source>
</reference>
<feature type="non-terminal residue" evidence="1">
    <location>
        <position position="1"/>
    </location>
</feature>
<sequence length="48" mass="5838">TPMERYFELCEETPFSDEVQKQYNPSNERIQHSNYKMDLEIAKLKRSL</sequence>
<name>A0A3R9EZA1_ACIJO</name>
<comment type="caution">
    <text evidence="1">The sequence shown here is derived from an EMBL/GenBank/DDBJ whole genome shotgun (WGS) entry which is preliminary data.</text>
</comment>
<evidence type="ECO:0000313" key="1">
    <source>
        <dbReference type="EMBL" id="RSE25061.1"/>
    </source>
</evidence>
<proteinExistence type="predicted"/>
<gene>
    <name evidence="1" type="ORF">EGT73_04880</name>
</gene>
<dbReference type="Proteomes" id="UP000277537">
    <property type="component" value="Unassembled WGS sequence"/>
</dbReference>
<protein>
    <submittedName>
        <fullName evidence="1">IS481 family transposase</fullName>
    </submittedName>
</protein>
<dbReference type="AlphaFoldDB" id="A0A3R9EZA1"/>
<organism evidence="1 2">
    <name type="scientific">Acinetobacter johnsonii</name>
    <dbReference type="NCBI Taxonomy" id="40214"/>
    <lineage>
        <taxon>Bacteria</taxon>
        <taxon>Pseudomonadati</taxon>
        <taxon>Pseudomonadota</taxon>
        <taxon>Gammaproteobacteria</taxon>
        <taxon>Moraxellales</taxon>
        <taxon>Moraxellaceae</taxon>
        <taxon>Acinetobacter</taxon>
    </lineage>
</organism>
<dbReference type="EMBL" id="RHXE01000007">
    <property type="protein sequence ID" value="RSE25061.1"/>
    <property type="molecule type" value="Genomic_DNA"/>
</dbReference>
<evidence type="ECO:0000313" key="2">
    <source>
        <dbReference type="Proteomes" id="UP000277537"/>
    </source>
</evidence>